<feature type="region of interest" description="Disordered" evidence="1">
    <location>
        <begin position="51"/>
        <end position="73"/>
    </location>
</feature>
<proteinExistence type="predicted"/>
<dbReference type="Proteomes" id="UP001396334">
    <property type="component" value="Unassembled WGS sequence"/>
</dbReference>
<keyword evidence="3" id="KW-1185">Reference proteome</keyword>
<feature type="compositionally biased region" description="Low complexity" evidence="1">
    <location>
        <begin position="61"/>
        <end position="70"/>
    </location>
</feature>
<evidence type="ECO:0000256" key="1">
    <source>
        <dbReference type="SAM" id="MobiDB-lite"/>
    </source>
</evidence>
<reference evidence="2 3" key="1">
    <citation type="journal article" date="2024" name="G3 (Bethesda)">
        <title>Genome assembly of Hibiscus sabdariffa L. provides insights into metabolisms of medicinal natural products.</title>
        <authorList>
            <person name="Kim T."/>
        </authorList>
    </citation>
    <scope>NUCLEOTIDE SEQUENCE [LARGE SCALE GENOMIC DNA]</scope>
    <source>
        <strain evidence="2">TK-2024</strain>
        <tissue evidence="2">Old leaves</tissue>
    </source>
</reference>
<organism evidence="2 3">
    <name type="scientific">Hibiscus sabdariffa</name>
    <name type="common">roselle</name>
    <dbReference type="NCBI Taxonomy" id="183260"/>
    <lineage>
        <taxon>Eukaryota</taxon>
        <taxon>Viridiplantae</taxon>
        <taxon>Streptophyta</taxon>
        <taxon>Embryophyta</taxon>
        <taxon>Tracheophyta</taxon>
        <taxon>Spermatophyta</taxon>
        <taxon>Magnoliopsida</taxon>
        <taxon>eudicotyledons</taxon>
        <taxon>Gunneridae</taxon>
        <taxon>Pentapetalae</taxon>
        <taxon>rosids</taxon>
        <taxon>malvids</taxon>
        <taxon>Malvales</taxon>
        <taxon>Malvaceae</taxon>
        <taxon>Malvoideae</taxon>
        <taxon>Hibiscus</taxon>
    </lineage>
</organism>
<sequence length="97" mass="10543">MRERGGRASSSDLPPWELPCVTPPPPSGPARRDASAGGRYVVVGAAVGGGSGDRYDHSAAQPNPSQSSQPREPVITRSRWHIWSTFQFELKSLWVML</sequence>
<gene>
    <name evidence="2" type="ORF">V6N11_025665</name>
</gene>
<feature type="region of interest" description="Disordered" evidence="1">
    <location>
        <begin position="1"/>
        <end position="36"/>
    </location>
</feature>
<evidence type="ECO:0000313" key="2">
    <source>
        <dbReference type="EMBL" id="KAK9028507.1"/>
    </source>
</evidence>
<name>A0ABR2SU90_9ROSI</name>
<protein>
    <submittedName>
        <fullName evidence="2">Uncharacterized protein</fullName>
    </submittedName>
</protein>
<dbReference type="EMBL" id="JBBPBN010000011">
    <property type="protein sequence ID" value="KAK9028507.1"/>
    <property type="molecule type" value="Genomic_DNA"/>
</dbReference>
<evidence type="ECO:0000313" key="3">
    <source>
        <dbReference type="Proteomes" id="UP001396334"/>
    </source>
</evidence>
<accession>A0ABR2SU90</accession>
<comment type="caution">
    <text evidence="2">The sequence shown here is derived from an EMBL/GenBank/DDBJ whole genome shotgun (WGS) entry which is preliminary data.</text>
</comment>